<gene>
    <name evidence="10" type="ORF">A4R43_32395</name>
</gene>
<dbReference type="InterPro" id="IPR011527">
    <property type="entry name" value="ABC1_TM_dom"/>
</dbReference>
<dbReference type="AlphaFoldDB" id="A0A344LEU8"/>
<evidence type="ECO:0000256" key="1">
    <source>
        <dbReference type="ARBA" id="ARBA00004651"/>
    </source>
</evidence>
<evidence type="ECO:0000313" key="10">
    <source>
        <dbReference type="EMBL" id="AXB46572.1"/>
    </source>
</evidence>
<dbReference type="GO" id="GO:0005886">
    <property type="term" value="C:plasma membrane"/>
    <property type="evidence" value="ECO:0007669"/>
    <property type="project" value="UniProtKB-SubCell"/>
</dbReference>
<evidence type="ECO:0000256" key="3">
    <source>
        <dbReference type="ARBA" id="ARBA00022741"/>
    </source>
</evidence>
<dbReference type="GO" id="GO:0140359">
    <property type="term" value="F:ABC-type transporter activity"/>
    <property type="evidence" value="ECO:0007669"/>
    <property type="project" value="InterPro"/>
</dbReference>
<feature type="transmembrane region" description="Helical" evidence="7">
    <location>
        <begin position="55"/>
        <end position="77"/>
    </location>
</feature>
<keyword evidence="4" id="KW-0067">ATP-binding</keyword>
<dbReference type="PANTHER" id="PTHR24221">
    <property type="entry name" value="ATP-BINDING CASSETTE SUB-FAMILY B"/>
    <property type="match status" value="1"/>
</dbReference>
<keyword evidence="3" id="KW-0547">Nucleotide-binding</keyword>
<dbReference type="InterPro" id="IPR017871">
    <property type="entry name" value="ABC_transporter-like_CS"/>
</dbReference>
<dbReference type="InterPro" id="IPR027417">
    <property type="entry name" value="P-loop_NTPase"/>
</dbReference>
<dbReference type="InterPro" id="IPR036640">
    <property type="entry name" value="ABC1_TM_sf"/>
</dbReference>
<dbReference type="RefSeq" id="WP_113695634.1">
    <property type="nucleotide sequence ID" value="NZ_CP015163.1"/>
</dbReference>
<feature type="transmembrane region" description="Helical" evidence="7">
    <location>
        <begin position="157"/>
        <end position="179"/>
    </location>
</feature>
<evidence type="ECO:0000313" key="11">
    <source>
        <dbReference type="Proteomes" id="UP000250434"/>
    </source>
</evidence>
<dbReference type="Gene3D" id="3.40.50.300">
    <property type="entry name" value="P-loop containing nucleotide triphosphate hydrolases"/>
    <property type="match status" value="1"/>
</dbReference>
<keyword evidence="6 7" id="KW-0472">Membrane</keyword>
<dbReference type="Pfam" id="PF00005">
    <property type="entry name" value="ABC_tran"/>
    <property type="match status" value="1"/>
</dbReference>
<dbReference type="SUPFAM" id="SSF52540">
    <property type="entry name" value="P-loop containing nucleoside triphosphate hydrolases"/>
    <property type="match status" value="1"/>
</dbReference>
<feature type="transmembrane region" description="Helical" evidence="7">
    <location>
        <begin position="130"/>
        <end position="151"/>
    </location>
</feature>
<dbReference type="PANTHER" id="PTHR24221:SF654">
    <property type="entry name" value="ATP-BINDING CASSETTE SUB-FAMILY B MEMBER 6"/>
    <property type="match status" value="1"/>
</dbReference>
<dbReference type="GO" id="GO:0034040">
    <property type="term" value="F:ATPase-coupled lipid transmembrane transporter activity"/>
    <property type="evidence" value="ECO:0007669"/>
    <property type="project" value="TreeGrafter"/>
</dbReference>
<evidence type="ECO:0000256" key="4">
    <source>
        <dbReference type="ARBA" id="ARBA00022840"/>
    </source>
</evidence>
<organism evidence="10 11">
    <name type="scientific">Amycolatopsis albispora</name>
    <dbReference type="NCBI Taxonomy" id="1804986"/>
    <lineage>
        <taxon>Bacteria</taxon>
        <taxon>Bacillati</taxon>
        <taxon>Actinomycetota</taxon>
        <taxon>Actinomycetes</taxon>
        <taxon>Pseudonocardiales</taxon>
        <taxon>Pseudonocardiaceae</taxon>
        <taxon>Amycolatopsis</taxon>
    </lineage>
</organism>
<dbReference type="PROSITE" id="PS50929">
    <property type="entry name" value="ABC_TM1F"/>
    <property type="match status" value="1"/>
</dbReference>
<dbReference type="InterPro" id="IPR039421">
    <property type="entry name" value="Type_1_exporter"/>
</dbReference>
<dbReference type="OrthoDB" id="9806127at2"/>
<dbReference type="Proteomes" id="UP000250434">
    <property type="component" value="Chromosome"/>
</dbReference>
<feature type="transmembrane region" description="Helical" evidence="7">
    <location>
        <begin position="239"/>
        <end position="258"/>
    </location>
</feature>
<dbReference type="GO" id="GO:0005524">
    <property type="term" value="F:ATP binding"/>
    <property type="evidence" value="ECO:0007669"/>
    <property type="project" value="UniProtKB-KW"/>
</dbReference>
<comment type="subcellular location">
    <subcellularLocation>
        <location evidence="1">Cell membrane</location>
        <topology evidence="1">Multi-pass membrane protein</topology>
    </subcellularLocation>
</comment>
<dbReference type="SUPFAM" id="SSF90123">
    <property type="entry name" value="ABC transporter transmembrane region"/>
    <property type="match status" value="1"/>
</dbReference>
<evidence type="ECO:0000256" key="2">
    <source>
        <dbReference type="ARBA" id="ARBA00022692"/>
    </source>
</evidence>
<feature type="transmembrane region" description="Helical" evidence="7">
    <location>
        <begin position="20"/>
        <end position="43"/>
    </location>
</feature>
<evidence type="ECO:0000256" key="7">
    <source>
        <dbReference type="SAM" id="Phobius"/>
    </source>
</evidence>
<dbReference type="PROSITE" id="PS00211">
    <property type="entry name" value="ABC_TRANSPORTER_1"/>
    <property type="match status" value="1"/>
</dbReference>
<dbReference type="SMART" id="SM00382">
    <property type="entry name" value="AAA"/>
    <property type="match status" value="1"/>
</dbReference>
<dbReference type="Gene3D" id="1.20.1560.10">
    <property type="entry name" value="ABC transporter type 1, transmembrane domain"/>
    <property type="match status" value="1"/>
</dbReference>
<evidence type="ECO:0000256" key="6">
    <source>
        <dbReference type="ARBA" id="ARBA00023136"/>
    </source>
</evidence>
<dbReference type="InterPro" id="IPR003593">
    <property type="entry name" value="AAA+_ATPase"/>
</dbReference>
<dbReference type="PROSITE" id="PS50893">
    <property type="entry name" value="ABC_TRANSPORTER_2"/>
    <property type="match status" value="1"/>
</dbReference>
<keyword evidence="5 7" id="KW-1133">Transmembrane helix</keyword>
<proteinExistence type="predicted"/>
<reference evidence="10 11" key="1">
    <citation type="submission" date="2016-04" db="EMBL/GenBank/DDBJ databases">
        <title>Complete genome sequence and analysis of deep-sea sediment isolate, Amycolatopsis sp. WP1.</title>
        <authorList>
            <person name="Wang H."/>
            <person name="Chen S."/>
            <person name="Wu Q."/>
        </authorList>
    </citation>
    <scope>NUCLEOTIDE SEQUENCE [LARGE SCALE GENOMIC DNA]</scope>
    <source>
        <strain evidence="10 11">WP1</strain>
    </source>
</reference>
<sequence>MSVVRLYWGSLGRQWRGGLVLLGCSVLESVPAFLSGRLVALAVDRGFAAGAPLTGVLWLLVFALVAVLGALGSRLVWRQLGMVIEPIRDALVTAVVGGVLRNGATSRNAPDASGVARITQHVEVIRDATAGLLVQARGMLVTTVAALAGLFTVAGGLAWLVAIPVLTALTLFACLLPALAARQRAVAIADERTAEVAGGVLVGMRDVVACGAEQTAGMAVFEAVDDQARAAVRMAQATAMRTLVIAVGGFSPLVLVLLNAPGMVAAGELTAGAALGSLVYLATTMQPALQGLASTASTVVLRLLVAVRRLSEVAGEPPAPGGDAEPVGASISVRGLTFGWGEHAEPVVRGLDLDLVPGDHLAVVGPSGIGKSTLAGLLTGQLEPQDGQVRLGGVPVRSVRAATVHRMVALIPQEAYVFAGTVRENLALLAPEATDERLYEAACAVGAGDLVDALGGLYGEIGHGAEGLSAGQAQLLGLARVYASRAEVIILDEATAHLDPAAEAHAERAFAARGGILVVIAHRLSSALRANRLLVMDGDHTLLGTHEGLIASSARYAAMMAAWKPARVQAS</sequence>
<accession>A0A344LEU8</accession>
<dbReference type="EMBL" id="CP015163">
    <property type="protein sequence ID" value="AXB46572.1"/>
    <property type="molecule type" value="Genomic_DNA"/>
</dbReference>
<keyword evidence="2 7" id="KW-0812">Transmembrane</keyword>
<keyword evidence="11" id="KW-1185">Reference proteome</keyword>
<evidence type="ECO:0000259" key="8">
    <source>
        <dbReference type="PROSITE" id="PS50893"/>
    </source>
</evidence>
<name>A0A344LEU8_9PSEU</name>
<evidence type="ECO:0000259" key="9">
    <source>
        <dbReference type="PROSITE" id="PS50929"/>
    </source>
</evidence>
<feature type="domain" description="ABC transmembrane type-1" evidence="9">
    <location>
        <begin position="19"/>
        <end position="301"/>
    </location>
</feature>
<dbReference type="KEGG" id="aab:A4R43_32395"/>
<dbReference type="GO" id="GO:0016887">
    <property type="term" value="F:ATP hydrolysis activity"/>
    <property type="evidence" value="ECO:0007669"/>
    <property type="project" value="InterPro"/>
</dbReference>
<dbReference type="InterPro" id="IPR003439">
    <property type="entry name" value="ABC_transporter-like_ATP-bd"/>
</dbReference>
<protein>
    <submittedName>
        <fullName evidence="10">ABC transporter</fullName>
    </submittedName>
</protein>
<evidence type="ECO:0000256" key="5">
    <source>
        <dbReference type="ARBA" id="ARBA00022989"/>
    </source>
</evidence>
<feature type="domain" description="ABC transporter" evidence="8">
    <location>
        <begin position="331"/>
        <end position="562"/>
    </location>
</feature>